<dbReference type="EMBL" id="CAJVOS010000008">
    <property type="protein sequence ID" value="CAG7966106.1"/>
    <property type="molecule type" value="Genomic_DNA"/>
</dbReference>
<evidence type="ECO:0000256" key="1">
    <source>
        <dbReference type="ARBA" id="ARBA00004496"/>
    </source>
</evidence>
<dbReference type="FunFam" id="3.40.50.620:FF:000037">
    <property type="entry name" value="Glutamine--tRNA ligase cytoplasmic"/>
    <property type="match status" value="1"/>
</dbReference>
<dbReference type="InterPro" id="IPR020056">
    <property type="entry name" value="Rbsml_bL25/Gln-tRNA_synth_N"/>
</dbReference>
<dbReference type="Pfam" id="PF00749">
    <property type="entry name" value="tRNA-synt_1c"/>
    <property type="match status" value="1"/>
</dbReference>
<dbReference type="SUPFAM" id="SSF52374">
    <property type="entry name" value="Nucleotidylyl transferase"/>
    <property type="match status" value="1"/>
</dbReference>
<dbReference type="FunFam" id="1.20.1050.10:FF:000036">
    <property type="entry name" value="Putative glutamyl-tRNA synthetase"/>
    <property type="match status" value="1"/>
</dbReference>
<dbReference type="GO" id="GO:0004818">
    <property type="term" value="F:glutamate-tRNA ligase activity"/>
    <property type="evidence" value="ECO:0007669"/>
    <property type="project" value="UniProtKB-EC"/>
</dbReference>
<dbReference type="Gene3D" id="3.40.30.70">
    <property type="match status" value="1"/>
</dbReference>
<dbReference type="FunFam" id="2.40.240.10:FF:000004">
    <property type="entry name" value="Glutamyl-tRNA synthetase, cytoplasmic"/>
    <property type="match status" value="1"/>
</dbReference>
<evidence type="ECO:0000256" key="8">
    <source>
        <dbReference type="ARBA" id="ARBA00022840"/>
    </source>
</evidence>
<keyword evidence="5" id="KW-0597">Phosphoprotein</keyword>
<evidence type="ECO:0000259" key="16">
    <source>
        <dbReference type="Pfam" id="PF20974"/>
    </source>
</evidence>
<dbReference type="InterPro" id="IPR049437">
    <property type="entry name" value="tRNA-synt_1c_C2"/>
</dbReference>
<dbReference type="NCBIfam" id="TIGR00463">
    <property type="entry name" value="gltX_arch"/>
    <property type="match status" value="1"/>
</dbReference>
<keyword evidence="4" id="KW-0963">Cytoplasm</keyword>
<dbReference type="Gene3D" id="3.40.50.620">
    <property type="entry name" value="HUPs"/>
    <property type="match status" value="1"/>
</dbReference>
<dbReference type="EC" id="6.1.1.17" evidence="3"/>
<comment type="catalytic activity">
    <reaction evidence="12">
        <text>tRNA(Glu) + L-glutamate + ATP = L-glutamyl-tRNA(Glu) + AMP + diphosphate</text>
        <dbReference type="Rhea" id="RHEA:23540"/>
        <dbReference type="Rhea" id="RHEA-COMP:9663"/>
        <dbReference type="Rhea" id="RHEA-COMP:9680"/>
        <dbReference type="ChEBI" id="CHEBI:29985"/>
        <dbReference type="ChEBI" id="CHEBI:30616"/>
        <dbReference type="ChEBI" id="CHEBI:33019"/>
        <dbReference type="ChEBI" id="CHEBI:78442"/>
        <dbReference type="ChEBI" id="CHEBI:78520"/>
        <dbReference type="ChEBI" id="CHEBI:456215"/>
        <dbReference type="EC" id="6.1.1.17"/>
    </reaction>
</comment>
<dbReference type="InterPro" id="IPR050132">
    <property type="entry name" value="Gln/Glu-tRNA_Ligase"/>
</dbReference>
<keyword evidence="9 13" id="KW-0648">Protein biosynthesis</keyword>
<comment type="caution">
    <text evidence="17">The sequence shown here is derived from an EMBL/GenBank/DDBJ whole genome shotgun (WGS) entry which is preliminary data.</text>
</comment>
<evidence type="ECO:0000256" key="12">
    <source>
        <dbReference type="ARBA" id="ARBA00048351"/>
    </source>
</evidence>
<feature type="domain" description="Glutamyl/glutaminyl-tRNA synthetase class Ib anti-codon binding" evidence="15">
    <location>
        <begin position="516"/>
        <end position="608"/>
    </location>
</feature>
<dbReference type="GO" id="GO:0005829">
    <property type="term" value="C:cytosol"/>
    <property type="evidence" value="ECO:0007669"/>
    <property type="project" value="TreeGrafter"/>
</dbReference>
<evidence type="ECO:0000256" key="11">
    <source>
        <dbReference type="ARBA" id="ARBA00030865"/>
    </source>
</evidence>
<dbReference type="InterPro" id="IPR001412">
    <property type="entry name" value="aa-tRNA-synth_I_CS"/>
</dbReference>
<dbReference type="InterPro" id="IPR000924">
    <property type="entry name" value="Glu/Gln-tRNA-synth"/>
</dbReference>
<evidence type="ECO:0000256" key="4">
    <source>
        <dbReference type="ARBA" id="ARBA00022490"/>
    </source>
</evidence>
<evidence type="ECO:0000256" key="10">
    <source>
        <dbReference type="ARBA" id="ARBA00023146"/>
    </source>
</evidence>
<dbReference type="PANTHER" id="PTHR43097">
    <property type="entry name" value="GLUTAMINE-TRNA LIGASE"/>
    <property type="match status" value="1"/>
</dbReference>
<comment type="similarity">
    <text evidence="2">Belongs to the class-I aminoacyl-tRNA synthetase family. Glutamate--tRNA ligase type 2 subfamily.</text>
</comment>
<reference evidence="17" key="1">
    <citation type="submission" date="2021-07" db="EMBL/GenBank/DDBJ databases">
        <authorList>
            <person name="Branca A.L. A."/>
        </authorList>
    </citation>
    <scope>NUCLEOTIDE SEQUENCE</scope>
</reference>
<dbReference type="SUPFAM" id="SSF50715">
    <property type="entry name" value="Ribosomal protein L25-like"/>
    <property type="match status" value="1"/>
</dbReference>
<dbReference type="Gene3D" id="2.40.240.10">
    <property type="entry name" value="Ribosomal Protein L25, Chain P"/>
    <property type="match status" value="1"/>
</dbReference>
<dbReference type="PRINTS" id="PR00987">
    <property type="entry name" value="TRNASYNTHGLU"/>
</dbReference>
<dbReference type="OrthoDB" id="10250478at2759"/>
<dbReference type="InterPro" id="IPR014729">
    <property type="entry name" value="Rossmann-like_a/b/a_fold"/>
</dbReference>
<evidence type="ECO:0000259" key="14">
    <source>
        <dbReference type="Pfam" id="PF00749"/>
    </source>
</evidence>
<dbReference type="InterPro" id="IPR020058">
    <property type="entry name" value="Glu/Gln-tRNA-synth_Ib_cat-dom"/>
</dbReference>
<feature type="domain" description="tRNA synthetases class I (E and Q) anti-codon binding" evidence="16">
    <location>
        <begin position="620"/>
        <end position="694"/>
    </location>
</feature>
<evidence type="ECO:0000259" key="15">
    <source>
        <dbReference type="Pfam" id="PF03950"/>
    </source>
</evidence>
<evidence type="ECO:0000256" key="9">
    <source>
        <dbReference type="ARBA" id="ARBA00022917"/>
    </source>
</evidence>
<dbReference type="Gene3D" id="1.20.1050.10">
    <property type="match status" value="1"/>
</dbReference>
<dbReference type="SUPFAM" id="SSF47616">
    <property type="entry name" value="GST C-terminal domain-like"/>
    <property type="match status" value="1"/>
</dbReference>
<dbReference type="PROSITE" id="PS00178">
    <property type="entry name" value="AA_TRNA_LIGASE_I"/>
    <property type="match status" value="1"/>
</dbReference>
<dbReference type="FunFam" id="3.90.800.10:FF:000001">
    <property type="entry name" value="Glutamine--tRNA ligase"/>
    <property type="match status" value="1"/>
</dbReference>
<dbReference type="FunFam" id="1.10.1160.10:FF:000001">
    <property type="entry name" value="Glutamine--tRNA ligase"/>
    <property type="match status" value="1"/>
</dbReference>
<dbReference type="GO" id="GO:0017102">
    <property type="term" value="C:methionyl glutamyl tRNA synthetase complex"/>
    <property type="evidence" value="ECO:0007669"/>
    <property type="project" value="TreeGrafter"/>
</dbReference>
<keyword evidence="7 13" id="KW-0547">Nucleotide-binding</keyword>
<dbReference type="HAMAP" id="MF_02076">
    <property type="entry name" value="Glu_tRNA_synth_type2"/>
    <property type="match status" value="1"/>
</dbReference>
<dbReference type="Pfam" id="PF03950">
    <property type="entry name" value="tRNA-synt_1c_C"/>
    <property type="match status" value="1"/>
</dbReference>
<keyword evidence="18" id="KW-1185">Reference proteome</keyword>
<dbReference type="Gene3D" id="3.90.800.10">
    <property type="entry name" value="Glutamyl-tRNA Synthetase, Domain 3"/>
    <property type="match status" value="1"/>
</dbReference>
<dbReference type="GO" id="GO:0006424">
    <property type="term" value="P:glutamyl-tRNA aminoacylation"/>
    <property type="evidence" value="ECO:0007669"/>
    <property type="project" value="InterPro"/>
</dbReference>
<dbReference type="PANTHER" id="PTHR43097:SF5">
    <property type="entry name" value="GLUTAMATE--TRNA LIGASE"/>
    <property type="match status" value="1"/>
</dbReference>
<evidence type="ECO:0000256" key="13">
    <source>
        <dbReference type="RuleBase" id="RU363037"/>
    </source>
</evidence>
<sequence length="714" mass="80620">MSQSFDLNVATRANHAALLPVVLIATSINEARPTPVINISYQDTALLQDGDKAIVQLVAGSKSVFGTTEVIKELTEHFPFLTGKDAKVEAEWLSQLDSLTTLDFKALDPILQRIDTHLLLRSFIVGYSLSTPDIAIWGALRGNRVAVAALKKGSLVNFTRWYRFLEELCPWTNGAVESMSAAAKEKKNAKAKEGANYDIALKGTENGVVTRFPPEPSGYLHIGHAKAALLNDYFAHEKYNGTLLLRFDDTNPSNEKQEFQDAIIEDLALMGIQPNKMTYTSDYFDELYDYCVKIIKQGDAYADDTDKETMQKQRFDGLASARREMAPEESLAHLEEMKKGTPEGLRWCIRAKISFDCLNKAMRDPVIYRCNPAPHHRTGSKWKIYPTYDFACPIVDSMEGVTHALRTIEYRDRNPQYQWMLDTMKLRTVQVWDFARMNFIKTLLSKRKLTKLVESGAVWGWDDPRFPTIRGIRRRGMTIPALREFILKQGPSKNVTNFDWALIWATNKKYIDPIAGRHTTIFSKDAVKTTVIGGPAAPYTEEKPKHAKNAAVGNKKVVYSSSILLEQEDVKLFKPDEEITLMNWGNAFVRKISTNAETGVITNLEVELNPTGDVKKTEKKVTWLAEEGQDLVPVELVDFDHLLNKDSMTEDDVLEDCLNKHTEFREAGVADCNVADLKENDIIQFDRKGYYRVDRAYSPGSPAVFFNIPSGKTK</sequence>
<feature type="domain" description="Glutamyl/glutaminyl-tRNA synthetase class Ib catalytic" evidence="14">
    <location>
        <begin position="208"/>
        <end position="512"/>
    </location>
</feature>
<dbReference type="Gene3D" id="1.10.1160.10">
    <property type="entry name" value="Glutamyl-trna Synthetase, Domain 2"/>
    <property type="match status" value="1"/>
</dbReference>
<evidence type="ECO:0000256" key="2">
    <source>
        <dbReference type="ARBA" id="ARBA00008927"/>
    </source>
</evidence>
<dbReference type="InterPro" id="IPR011035">
    <property type="entry name" value="Ribosomal_bL25/Gln-tRNA_synth"/>
</dbReference>
<dbReference type="GO" id="GO:0005524">
    <property type="term" value="F:ATP binding"/>
    <property type="evidence" value="ECO:0007669"/>
    <property type="project" value="UniProtKB-KW"/>
</dbReference>
<proteinExistence type="inferred from homology"/>
<dbReference type="InterPro" id="IPR020061">
    <property type="entry name" value="Glu_tRNA_lig_a-bdl"/>
</dbReference>
<accession>A0A9W4HC74</accession>
<organism evidence="17 18">
    <name type="scientific">Penicillium olsonii</name>
    <dbReference type="NCBI Taxonomy" id="99116"/>
    <lineage>
        <taxon>Eukaryota</taxon>
        <taxon>Fungi</taxon>
        <taxon>Dikarya</taxon>
        <taxon>Ascomycota</taxon>
        <taxon>Pezizomycotina</taxon>
        <taxon>Eurotiomycetes</taxon>
        <taxon>Eurotiomycetidae</taxon>
        <taxon>Eurotiales</taxon>
        <taxon>Aspergillaceae</taxon>
        <taxon>Penicillium</taxon>
    </lineage>
</organism>
<evidence type="ECO:0000256" key="5">
    <source>
        <dbReference type="ARBA" id="ARBA00022553"/>
    </source>
</evidence>
<dbReference type="InterPro" id="IPR004526">
    <property type="entry name" value="Glu-tRNA-synth_arc/euk"/>
</dbReference>
<evidence type="ECO:0000313" key="17">
    <source>
        <dbReference type="EMBL" id="CAG7966106.1"/>
    </source>
</evidence>
<dbReference type="CDD" id="cd00807">
    <property type="entry name" value="GlnRS_core"/>
    <property type="match status" value="1"/>
</dbReference>
<keyword evidence="6 13" id="KW-0436">Ligase</keyword>
<evidence type="ECO:0000256" key="7">
    <source>
        <dbReference type="ARBA" id="ARBA00022741"/>
    </source>
</evidence>
<evidence type="ECO:0000313" key="18">
    <source>
        <dbReference type="Proteomes" id="UP001153618"/>
    </source>
</evidence>
<keyword evidence="10 13" id="KW-0030">Aminoacyl-tRNA synthetase</keyword>
<evidence type="ECO:0000256" key="3">
    <source>
        <dbReference type="ARBA" id="ARBA00012835"/>
    </source>
</evidence>
<evidence type="ECO:0000256" key="6">
    <source>
        <dbReference type="ARBA" id="ARBA00022598"/>
    </source>
</evidence>
<comment type="subcellular location">
    <subcellularLocation>
        <location evidence="1">Cytoplasm</location>
    </subcellularLocation>
</comment>
<keyword evidence="8 13" id="KW-0067">ATP-binding</keyword>
<dbReference type="Pfam" id="PF20974">
    <property type="entry name" value="tRNA-synt_1c_C2"/>
    <property type="match status" value="1"/>
</dbReference>
<dbReference type="Proteomes" id="UP001153618">
    <property type="component" value="Unassembled WGS sequence"/>
</dbReference>
<dbReference type="AlphaFoldDB" id="A0A9W4HC74"/>
<name>A0A9W4HC74_PENOL</name>
<dbReference type="InterPro" id="IPR036282">
    <property type="entry name" value="Glutathione-S-Trfase_C_sf"/>
</dbReference>
<dbReference type="InterPro" id="IPR020059">
    <property type="entry name" value="Glu/Gln-tRNA-synth_Ib_codon-bd"/>
</dbReference>
<protein>
    <recommendedName>
        <fullName evidence="3">glutamate--tRNA ligase</fullName>
        <ecNumber evidence="3">6.1.1.17</ecNumber>
    </recommendedName>
    <alternativeName>
        <fullName evidence="11">Glutamyl-tRNA synthetase</fullName>
    </alternativeName>
</protein>
<gene>
    <name evidence="17" type="ORF">POLS_LOCUS891</name>
</gene>